<protein>
    <submittedName>
        <fullName evidence="1">Uncharacterized protein</fullName>
    </submittedName>
</protein>
<comment type="caution">
    <text evidence="1">The sequence shown here is derived from an EMBL/GenBank/DDBJ whole genome shotgun (WGS) entry which is preliminary data.</text>
</comment>
<gene>
    <name evidence="1" type="ORF">CWE14_11695</name>
</gene>
<dbReference type="Proteomes" id="UP000287823">
    <property type="component" value="Unassembled WGS sequence"/>
</dbReference>
<evidence type="ECO:0000313" key="1">
    <source>
        <dbReference type="EMBL" id="RUO31151.1"/>
    </source>
</evidence>
<dbReference type="AlphaFoldDB" id="A0A432WE41"/>
<organism evidence="1 2">
    <name type="scientific">Aliidiomarina soli</name>
    <dbReference type="NCBI Taxonomy" id="1928574"/>
    <lineage>
        <taxon>Bacteria</taxon>
        <taxon>Pseudomonadati</taxon>
        <taxon>Pseudomonadota</taxon>
        <taxon>Gammaproteobacteria</taxon>
        <taxon>Alteromonadales</taxon>
        <taxon>Idiomarinaceae</taxon>
        <taxon>Aliidiomarina</taxon>
    </lineage>
</organism>
<accession>A0A432WE41</accession>
<dbReference type="RefSeq" id="WP_126799530.1">
    <property type="nucleotide sequence ID" value="NZ_PIPO01000005.1"/>
</dbReference>
<name>A0A432WE41_9GAMM</name>
<evidence type="ECO:0000313" key="2">
    <source>
        <dbReference type="Proteomes" id="UP000287823"/>
    </source>
</evidence>
<keyword evidence="2" id="KW-1185">Reference proteome</keyword>
<dbReference type="EMBL" id="PIPO01000005">
    <property type="protein sequence ID" value="RUO31151.1"/>
    <property type="molecule type" value="Genomic_DNA"/>
</dbReference>
<reference evidence="1 2" key="1">
    <citation type="journal article" date="2011" name="Front. Microbiol.">
        <title>Genomic signatures of strain selection and enhancement in Bacillus atrophaeus var. globigii, a historical biowarfare simulant.</title>
        <authorList>
            <person name="Gibbons H.S."/>
            <person name="Broomall S.M."/>
            <person name="McNew L.A."/>
            <person name="Daligault H."/>
            <person name="Chapman C."/>
            <person name="Bruce D."/>
            <person name="Karavis M."/>
            <person name="Krepps M."/>
            <person name="McGregor P.A."/>
            <person name="Hong C."/>
            <person name="Park K.H."/>
            <person name="Akmal A."/>
            <person name="Feldman A."/>
            <person name="Lin J.S."/>
            <person name="Chang W.E."/>
            <person name="Higgs B.W."/>
            <person name="Demirev P."/>
            <person name="Lindquist J."/>
            <person name="Liem A."/>
            <person name="Fochler E."/>
            <person name="Read T.D."/>
            <person name="Tapia R."/>
            <person name="Johnson S."/>
            <person name="Bishop-Lilly K.A."/>
            <person name="Detter C."/>
            <person name="Han C."/>
            <person name="Sozhamannan S."/>
            <person name="Rosenzweig C.N."/>
            <person name="Skowronski E.W."/>
        </authorList>
    </citation>
    <scope>NUCLEOTIDE SEQUENCE [LARGE SCALE GENOMIC DNA]</scope>
    <source>
        <strain evidence="1 2">Y4G10-17</strain>
    </source>
</reference>
<proteinExistence type="predicted"/>
<sequence length="68" mass="7893">MKLIEFRNDEVSLSMSVSEFNFLREALRELPQAVSREKLPTLTGFTHEQVKKMKTQLRGIAEEINVDL</sequence>